<evidence type="ECO:0000256" key="1">
    <source>
        <dbReference type="SAM" id="MobiDB-lite"/>
    </source>
</evidence>
<accession>B4R557</accession>
<gene>
    <name evidence="2" type="primary">Dsim\GD15812</name>
    <name evidence="2" type="ORF">Dsim_GD15812</name>
</gene>
<dbReference type="PROSITE" id="PS51257">
    <property type="entry name" value="PROKAR_LIPOPROTEIN"/>
    <property type="match status" value="1"/>
</dbReference>
<feature type="compositionally biased region" description="Basic and acidic residues" evidence="1">
    <location>
        <begin position="83"/>
        <end position="99"/>
    </location>
</feature>
<dbReference type="AlphaFoldDB" id="B4R557"/>
<proteinExistence type="predicted"/>
<dbReference type="EMBL" id="CM000366">
    <property type="protein sequence ID" value="EDX17958.1"/>
    <property type="molecule type" value="Genomic_DNA"/>
</dbReference>
<evidence type="ECO:0000313" key="3">
    <source>
        <dbReference type="Proteomes" id="UP000000304"/>
    </source>
</evidence>
<name>B4R557_DROSI</name>
<keyword evidence="3" id="KW-1185">Reference proteome</keyword>
<protein>
    <submittedName>
        <fullName evidence="2">GD15812</fullName>
    </submittedName>
</protein>
<feature type="region of interest" description="Disordered" evidence="1">
    <location>
        <begin position="77"/>
        <end position="125"/>
    </location>
</feature>
<organism evidence="2 3">
    <name type="scientific">Drosophila simulans</name>
    <name type="common">Fruit fly</name>
    <dbReference type="NCBI Taxonomy" id="7240"/>
    <lineage>
        <taxon>Eukaryota</taxon>
        <taxon>Metazoa</taxon>
        <taxon>Ecdysozoa</taxon>
        <taxon>Arthropoda</taxon>
        <taxon>Hexapoda</taxon>
        <taxon>Insecta</taxon>
        <taxon>Pterygota</taxon>
        <taxon>Neoptera</taxon>
        <taxon>Endopterygota</taxon>
        <taxon>Diptera</taxon>
        <taxon>Brachycera</taxon>
        <taxon>Muscomorpha</taxon>
        <taxon>Ephydroidea</taxon>
        <taxon>Drosophilidae</taxon>
        <taxon>Drosophila</taxon>
        <taxon>Sophophora</taxon>
    </lineage>
</organism>
<dbReference type="Proteomes" id="UP000000304">
    <property type="component" value="Chromosome X"/>
</dbReference>
<dbReference type="HOGENOM" id="CLU_1995004_0_0_1"/>
<reference evidence="2 3" key="1">
    <citation type="journal article" date="2007" name="Nature">
        <title>Evolution of genes and genomes on the Drosophila phylogeny.</title>
        <authorList>
            <consortium name="Drosophila 12 Genomes Consortium"/>
            <person name="Clark A.G."/>
            <person name="Eisen M.B."/>
            <person name="Smith D.R."/>
            <person name="Bergman C.M."/>
            <person name="Oliver B."/>
            <person name="Markow T.A."/>
            <person name="Kaufman T.C."/>
            <person name="Kellis M."/>
            <person name="Gelbart W."/>
            <person name="Iyer V.N."/>
            <person name="Pollard D.A."/>
            <person name="Sackton T.B."/>
            <person name="Larracuente A.M."/>
            <person name="Singh N.D."/>
            <person name="Abad J.P."/>
            <person name="Abt D.N."/>
            <person name="Adryan B."/>
            <person name="Aguade M."/>
            <person name="Akashi H."/>
            <person name="Anderson W.W."/>
            <person name="Aquadro C.F."/>
            <person name="Ardell D.H."/>
            <person name="Arguello R."/>
            <person name="Artieri C.G."/>
            <person name="Barbash D.A."/>
            <person name="Barker D."/>
            <person name="Barsanti P."/>
            <person name="Batterham P."/>
            <person name="Batzoglou S."/>
            <person name="Begun D."/>
            <person name="Bhutkar A."/>
            <person name="Blanco E."/>
            <person name="Bosak S.A."/>
            <person name="Bradley R.K."/>
            <person name="Brand A.D."/>
            <person name="Brent M.R."/>
            <person name="Brooks A.N."/>
            <person name="Brown R.H."/>
            <person name="Butlin R.K."/>
            <person name="Caggese C."/>
            <person name="Calvi B.R."/>
            <person name="Bernardo de Carvalho A."/>
            <person name="Caspi A."/>
            <person name="Castrezana S."/>
            <person name="Celniker S.E."/>
            <person name="Chang J.L."/>
            <person name="Chapple C."/>
            <person name="Chatterji S."/>
            <person name="Chinwalla A."/>
            <person name="Civetta A."/>
            <person name="Clifton S.W."/>
            <person name="Comeron J.M."/>
            <person name="Costello J.C."/>
            <person name="Coyne J.A."/>
            <person name="Daub J."/>
            <person name="David R.G."/>
            <person name="Delcher A.L."/>
            <person name="Delehaunty K."/>
            <person name="Do C.B."/>
            <person name="Ebling H."/>
            <person name="Edwards K."/>
            <person name="Eickbush T."/>
            <person name="Evans J.D."/>
            <person name="Filipski A."/>
            <person name="Findeiss S."/>
            <person name="Freyhult E."/>
            <person name="Fulton L."/>
            <person name="Fulton R."/>
            <person name="Garcia A.C."/>
            <person name="Gardiner A."/>
            <person name="Garfield D.A."/>
            <person name="Garvin B.E."/>
            <person name="Gibson G."/>
            <person name="Gilbert D."/>
            <person name="Gnerre S."/>
            <person name="Godfrey J."/>
            <person name="Good R."/>
            <person name="Gotea V."/>
            <person name="Gravely B."/>
            <person name="Greenberg A.J."/>
            <person name="Griffiths-Jones S."/>
            <person name="Gross S."/>
            <person name="Guigo R."/>
            <person name="Gustafson E.A."/>
            <person name="Haerty W."/>
            <person name="Hahn M.W."/>
            <person name="Halligan D.L."/>
            <person name="Halpern A.L."/>
            <person name="Halter G.M."/>
            <person name="Han M.V."/>
            <person name="Heger A."/>
            <person name="Hillier L."/>
            <person name="Hinrichs A.S."/>
            <person name="Holmes I."/>
            <person name="Hoskins R.A."/>
            <person name="Hubisz M.J."/>
            <person name="Hultmark D."/>
            <person name="Huntley M.A."/>
            <person name="Jaffe D.B."/>
            <person name="Jagadeeshan S."/>
            <person name="Jeck W.R."/>
            <person name="Johnson J."/>
            <person name="Jones C.D."/>
            <person name="Jordan W.C."/>
            <person name="Karpen G.H."/>
            <person name="Kataoka E."/>
            <person name="Keightley P.D."/>
            <person name="Kheradpour P."/>
            <person name="Kirkness E.F."/>
            <person name="Koerich L.B."/>
            <person name="Kristiansen K."/>
            <person name="Kudrna D."/>
            <person name="Kulathinal R.J."/>
            <person name="Kumar S."/>
            <person name="Kwok R."/>
            <person name="Lander E."/>
            <person name="Langley C.H."/>
            <person name="Lapoint R."/>
            <person name="Lazzaro B.P."/>
            <person name="Lee S.J."/>
            <person name="Levesque L."/>
            <person name="Li R."/>
            <person name="Lin C.F."/>
            <person name="Lin M.F."/>
            <person name="Lindblad-Toh K."/>
            <person name="Llopart A."/>
            <person name="Long M."/>
            <person name="Low L."/>
            <person name="Lozovsky E."/>
            <person name="Lu J."/>
            <person name="Luo M."/>
            <person name="Machado C.A."/>
            <person name="Makalowski W."/>
            <person name="Marzo M."/>
            <person name="Matsuda M."/>
            <person name="Matzkin L."/>
            <person name="McAllister B."/>
            <person name="McBride C.S."/>
            <person name="McKernan B."/>
            <person name="McKernan K."/>
            <person name="Mendez-Lago M."/>
            <person name="Minx P."/>
            <person name="Mollenhauer M.U."/>
            <person name="Montooth K."/>
            <person name="Mount S.M."/>
            <person name="Mu X."/>
            <person name="Myers E."/>
            <person name="Negre B."/>
            <person name="Newfeld S."/>
            <person name="Nielsen R."/>
            <person name="Noor M.A."/>
            <person name="O'Grady P."/>
            <person name="Pachter L."/>
            <person name="Papaceit M."/>
            <person name="Parisi M.J."/>
            <person name="Parisi M."/>
            <person name="Parts L."/>
            <person name="Pedersen J.S."/>
            <person name="Pesole G."/>
            <person name="Phillippy A.M."/>
            <person name="Ponting C.P."/>
            <person name="Pop M."/>
            <person name="Porcelli D."/>
            <person name="Powell J.R."/>
            <person name="Prohaska S."/>
            <person name="Pruitt K."/>
            <person name="Puig M."/>
            <person name="Quesneville H."/>
            <person name="Ram K.R."/>
            <person name="Rand D."/>
            <person name="Rasmussen M.D."/>
            <person name="Reed L.K."/>
            <person name="Reenan R."/>
            <person name="Reily A."/>
            <person name="Remington K.A."/>
            <person name="Rieger T.T."/>
            <person name="Ritchie M.G."/>
            <person name="Robin C."/>
            <person name="Rogers Y.H."/>
            <person name="Rohde C."/>
            <person name="Rozas J."/>
            <person name="Rubenfield M.J."/>
            <person name="Ruiz A."/>
            <person name="Russo S."/>
            <person name="Salzberg S.L."/>
            <person name="Sanchez-Gracia A."/>
            <person name="Saranga D.J."/>
            <person name="Sato H."/>
            <person name="Schaeffer S.W."/>
            <person name="Schatz M.C."/>
            <person name="Schlenke T."/>
            <person name="Schwartz R."/>
            <person name="Segarra C."/>
            <person name="Singh R.S."/>
            <person name="Sirot L."/>
            <person name="Sirota M."/>
            <person name="Sisneros N.B."/>
            <person name="Smith C.D."/>
            <person name="Smith T.F."/>
            <person name="Spieth J."/>
            <person name="Stage D.E."/>
            <person name="Stark A."/>
            <person name="Stephan W."/>
            <person name="Strausberg R.L."/>
            <person name="Strempel S."/>
            <person name="Sturgill D."/>
            <person name="Sutton G."/>
            <person name="Sutton G.G."/>
            <person name="Tao W."/>
            <person name="Teichmann S."/>
            <person name="Tobari Y.N."/>
            <person name="Tomimura Y."/>
            <person name="Tsolas J.M."/>
            <person name="Valente V.L."/>
            <person name="Venter E."/>
            <person name="Venter J.C."/>
            <person name="Vicario S."/>
            <person name="Vieira F.G."/>
            <person name="Vilella A.J."/>
            <person name="Villasante A."/>
            <person name="Walenz B."/>
            <person name="Wang J."/>
            <person name="Wasserman M."/>
            <person name="Watts T."/>
            <person name="Wilson D."/>
            <person name="Wilson R.K."/>
            <person name="Wing R.A."/>
            <person name="Wolfner M.F."/>
            <person name="Wong A."/>
            <person name="Wong G.K."/>
            <person name="Wu C.I."/>
            <person name="Wu G."/>
            <person name="Yamamoto D."/>
            <person name="Yang H.P."/>
            <person name="Yang S.P."/>
            <person name="Yorke J.A."/>
            <person name="Yoshida K."/>
            <person name="Zdobnov E."/>
            <person name="Zhang P."/>
            <person name="Zhang Y."/>
            <person name="Zimin A.V."/>
            <person name="Baldwin J."/>
            <person name="Abdouelleil A."/>
            <person name="Abdulkadir J."/>
            <person name="Abebe A."/>
            <person name="Abera B."/>
            <person name="Abreu J."/>
            <person name="Acer S.C."/>
            <person name="Aftuck L."/>
            <person name="Alexander A."/>
            <person name="An P."/>
            <person name="Anderson E."/>
            <person name="Anderson S."/>
            <person name="Arachi H."/>
            <person name="Azer M."/>
            <person name="Bachantsang P."/>
            <person name="Barry A."/>
            <person name="Bayul T."/>
            <person name="Berlin A."/>
            <person name="Bessette D."/>
            <person name="Bloom T."/>
            <person name="Blye J."/>
            <person name="Boguslavskiy L."/>
            <person name="Bonnet C."/>
            <person name="Boukhgalter B."/>
            <person name="Bourzgui I."/>
            <person name="Brown A."/>
            <person name="Cahill P."/>
            <person name="Channer S."/>
            <person name="Cheshatsang Y."/>
            <person name="Chuda L."/>
            <person name="Citroen M."/>
            <person name="Collymore A."/>
            <person name="Cooke P."/>
            <person name="Costello M."/>
            <person name="D'Aco K."/>
            <person name="Daza R."/>
            <person name="De Haan G."/>
            <person name="DeGray S."/>
            <person name="DeMaso C."/>
            <person name="Dhargay N."/>
            <person name="Dooley K."/>
            <person name="Dooley E."/>
            <person name="Doricent M."/>
            <person name="Dorje P."/>
            <person name="Dorjee K."/>
            <person name="Dupes A."/>
            <person name="Elong R."/>
            <person name="Falk J."/>
            <person name="Farina A."/>
            <person name="Faro S."/>
            <person name="Ferguson D."/>
            <person name="Fisher S."/>
            <person name="Foley C.D."/>
            <person name="Franke A."/>
            <person name="Friedrich D."/>
            <person name="Gadbois L."/>
            <person name="Gearin G."/>
            <person name="Gearin C.R."/>
            <person name="Giannoukos G."/>
            <person name="Goode T."/>
            <person name="Graham J."/>
            <person name="Grandbois E."/>
            <person name="Grewal S."/>
            <person name="Gyaltsen K."/>
            <person name="Hafez N."/>
            <person name="Hagos B."/>
            <person name="Hall J."/>
            <person name="Henson C."/>
            <person name="Hollinger A."/>
            <person name="Honan T."/>
            <person name="Huard M.D."/>
            <person name="Hughes L."/>
            <person name="Hurhula B."/>
            <person name="Husby M.E."/>
            <person name="Kamat A."/>
            <person name="Kanga B."/>
            <person name="Kashin S."/>
            <person name="Khazanovich D."/>
            <person name="Kisner P."/>
            <person name="Lance K."/>
            <person name="Lara M."/>
            <person name="Lee W."/>
            <person name="Lennon N."/>
            <person name="Letendre F."/>
            <person name="LeVine R."/>
            <person name="Lipovsky A."/>
            <person name="Liu X."/>
            <person name="Liu J."/>
            <person name="Liu S."/>
            <person name="Lokyitsang T."/>
            <person name="Lokyitsang Y."/>
            <person name="Lubonja R."/>
            <person name="Lui A."/>
            <person name="MacDonald P."/>
            <person name="Magnisalis V."/>
            <person name="Maru K."/>
            <person name="Matthews C."/>
            <person name="McCusker W."/>
            <person name="McDonough S."/>
            <person name="Mehta T."/>
            <person name="Meldrim J."/>
            <person name="Meneus L."/>
            <person name="Mihai O."/>
            <person name="Mihalev A."/>
            <person name="Mihova T."/>
            <person name="Mittelman R."/>
            <person name="Mlenga V."/>
            <person name="Montmayeur A."/>
            <person name="Mulrain L."/>
            <person name="Navidi A."/>
            <person name="Naylor J."/>
            <person name="Negash T."/>
            <person name="Nguyen T."/>
            <person name="Nguyen N."/>
            <person name="Nicol R."/>
            <person name="Norbu C."/>
            <person name="Norbu N."/>
            <person name="Novod N."/>
            <person name="O'Neill B."/>
            <person name="Osman S."/>
            <person name="Markiewicz E."/>
            <person name="Oyono O.L."/>
            <person name="Patti C."/>
            <person name="Phunkhang P."/>
            <person name="Pierre F."/>
            <person name="Priest M."/>
            <person name="Raghuraman S."/>
            <person name="Rege F."/>
            <person name="Reyes R."/>
            <person name="Rise C."/>
            <person name="Rogov P."/>
            <person name="Ross K."/>
            <person name="Ryan E."/>
            <person name="Settipalli S."/>
            <person name="Shea T."/>
            <person name="Sherpa N."/>
            <person name="Shi L."/>
            <person name="Shih D."/>
            <person name="Sparrow T."/>
            <person name="Spaulding J."/>
            <person name="Stalker J."/>
            <person name="Stange-Thomann N."/>
            <person name="Stavropoulos S."/>
            <person name="Stone C."/>
            <person name="Strader C."/>
            <person name="Tesfaye S."/>
            <person name="Thomson T."/>
            <person name="Thoulutsang Y."/>
            <person name="Thoulutsang D."/>
            <person name="Topham K."/>
            <person name="Topping I."/>
            <person name="Tsamla T."/>
            <person name="Vassiliev H."/>
            <person name="Vo A."/>
            <person name="Wangchuk T."/>
            <person name="Wangdi T."/>
            <person name="Weiand M."/>
            <person name="Wilkinson J."/>
            <person name="Wilson A."/>
            <person name="Yadav S."/>
            <person name="Young G."/>
            <person name="Yu Q."/>
            <person name="Zembek L."/>
            <person name="Zhong D."/>
            <person name="Zimmer A."/>
            <person name="Zwirko Z."/>
            <person name="Jaffe D.B."/>
            <person name="Alvarez P."/>
            <person name="Brockman W."/>
            <person name="Butler J."/>
            <person name="Chin C."/>
            <person name="Gnerre S."/>
            <person name="Grabherr M."/>
            <person name="Kleber M."/>
            <person name="Mauceli E."/>
            <person name="MacCallum I."/>
        </authorList>
    </citation>
    <scope>NUCLEOTIDE SEQUENCE [LARGE SCALE GENOMIC DNA]</scope>
    <source>
        <strain evidence="3">white501</strain>
    </source>
</reference>
<sequence>MSKEPCVMALGAFFGCGMEDWGLGTLDGGWRRADGQWDEQRQLLLHYGHLRCGVLDQDLSAGLDSIRFGRGPLNVAHPTGLSVERDPQDQQQEQREQEHSVGTWEFPADNPAHDDKWLGAWPEWK</sequence>
<evidence type="ECO:0000313" key="2">
    <source>
        <dbReference type="EMBL" id="EDX17958.1"/>
    </source>
</evidence>